<dbReference type="InterPro" id="IPR052741">
    <property type="entry name" value="Mitochondrial_HTD2"/>
</dbReference>
<dbReference type="EMBL" id="CP022011">
    <property type="protein sequence ID" value="QDJ14908.1"/>
    <property type="molecule type" value="Genomic_DNA"/>
</dbReference>
<dbReference type="InterPro" id="IPR039569">
    <property type="entry name" value="FAS1-like_DH_region"/>
</dbReference>
<dbReference type="PANTHER" id="PTHR28152">
    <property type="entry name" value="HYDROXYACYL-THIOESTER DEHYDRATASE TYPE 2, MITOCHONDRIAL"/>
    <property type="match status" value="1"/>
</dbReference>
<organism evidence="2 3">
    <name type="scientific">Mergibacter septicus</name>
    <dbReference type="NCBI Taxonomy" id="221402"/>
    <lineage>
        <taxon>Bacteria</taxon>
        <taxon>Pseudomonadati</taxon>
        <taxon>Pseudomonadota</taxon>
        <taxon>Gammaproteobacteria</taxon>
        <taxon>Pasteurellales</taxon>
        <taxon>Pasteurellaceae</taxon>
        <taxon>Mergibacter</taxon>
    </lineage>
</organism>
<keyword evidence="3" id="KW-1185">Reference proteome</keyword>
<evidence type="ECO:0000313" key="2">
    <source>
        <dbReference type="EMBL" id="QDJ14908.1"/>
    </source>
</evidence>
<name>A0A8D4IY98_9PAST</name>
<protein>
    <submittedName>
        <fullName evidence="2">Transposase</fullName>
    </submittedName>
</protein>
<dbReference type="Pfam" id="PF13452">
    <property type="entry name" value="FAS1_DH_region"/>
    <property type="match status" value="1"/>
</dbReference>
<evidence type="ECO:0000259" key="1">
    <source>
        <dbReference type="Pfam" id="PF13452"/>
    </source>
</evidence>
<feature type="domain" description="FAS1-like dehydratase" evidence="1">
    <location>
        <begin position="76"/>
        <end position="132"/>
    </location>
</feature>
<dbReference type="Gene3D" id="3.10.129.10">
    <property type="entry name" value="Hotdog Thioesterase"/>
    <property type="match status" value="2"/>
</dbReference>
<sequence>MTMNYAAWIGKSRHSEDEISRILVRRMQATLAERCYQPNLDDLPMCWQWMFFQPELTEQYLGGDGHPKRGDFLPAMEGLIRMWAGGEFEFIQPLKIGEIAQCQTTIKSIKEKQGTTGRLVFVCLQHDYSQNGILCVRELQEVVYREPSPAKSESKAPPTAEWSSTLLPTPTLLFRYSALTFNGHRIHYDYPYTHDTEGYQNLVVHGPMIATLALHTAQLQFPHRSVKTFRYRGVRPSLLPDLIRFEGRMIAPKTAEVWACNDRGIIQQGEVVFYE</sequence>
<dbReference type="SUPFAM" id="SSF54637">
    <property type="entry name" value="Thioesterase/thiol ester dehydrase-isomerase"/>
    <property type="match status" value="2"/>
</dbReference>
<dbReference type="GO" id="GO:0019171">
    <property type="term" value="F:(3R)-hydroxyacyl-[acyl-carrier-protein] dehydratase activity"/>
    <property type="evidence" value="ECO:0007669"/>
    <property type="project" value="TreeGrafter"/>
</dbReference>
<reference evidence="2" key="1">
    <citation type="submission" date="2017-06" db="EMBL/GenBank/DDBJ databases">
        <title>Genome sequencing of pathogenic and non-pathogenic strains within Bisgaard taxon 40.</title>
        <authorList>
            <person name="Ladner J.T."/>
            <person name="Lovett S.P."/>
            <person name="Koroleva G."/>
            <person name="Lorch J.M."/>
        </authorList>
    </citation>
    <scope>NUCLEOTIDE SEQUENCE</scope>
    <source>
        <strain evidence="2">27576-1-I1</strain>
    </source>
</reference>
<dbReference type="RefSeq" id="WP_261920571.1">
    <property type="nucleotide sequence ID" value="NZ_CP022011.1"/>
</dbReference>
<gene>
    <name evidence="2" type="ORF">CEP48_05450</name>
</gene>
<dbReference type="InterPro" id="IPR029069">
    <property type="entry name" value="HotDog_dom_sf"/>
</dbReference>
<dbReference type="Proteomes" id="UP000955338">
    <property type="component" value="Chromosome"/>
</dbReference>
<evidence type="ECO:0000313" key="3">
    <source>
        <dbReference type="Proteomes" id="UP000955338"/>
    </source>
</evidence>
<accession>A0A8D4IY98</accession>
<proteinExistence type="predicted"/>
<dbReference type="PANTHER" id="PTHR28152:SF1">
    <property type="entry name" value="HYDROXYACYL-THIOESTER DEHYDRATASE TYPE 2, MITOCHONDRIAL"/>
    <property type="match status" value="1"/>
</dbReference>
<dbReference type="AlphaFoldDB" id="A0A8D4IY98"/>